<dbReference type="UniPathway" id="UPA00238"/>
<organism evidence="12 13">
    <name type="scientific">Anaerobium acetethylicum</name>
    <dbReference type="NCBI Taxonomy" id="1619234"/>
    <lineage>
        <taxon>Bacteria</taxon>
        <taxon>Bacillati</taxon>
        <taxon>Bacillota</taxon>
        <taxon>Clostridia</taxon>
        <taxon>Lachnospirales</taxon>
        <taxon>Lachnospiraceae</taxon>
        <taxon>Anaerobium</taxon>
    </lineage>
</organism>
<evidence type="ECO:0000256" key="5">
    <source>
        <dbReference type="ARBA" id="ARBA00022801"/>
    </source>
</evidence>
<sequence length="479" mass="55034">MSSVPKKDMKEMITQYEQQNSRRVSEDPWRCGFHLMPVVGWLNDPNGLCHFKGEYHIFFQYAPMFPSDSLKAWGHYSGKDLLHLQYEGAAILPDTAYDQDGAYSGTALVEDGKMYLFYTGNVKRDGDYDYILSGRESNTMLISSEDGINFSEKKCILDNGDYPPDYSCHIRDPKVWRENGRHYLALGGRTKKDKGTVLLYQSVKPGDFEYWELVNEITTEDTFGYMWECPDFFRLNGKMVLSVCPQGLEAEETRFQNVYQSGWFLPEGDIGGEYRLETFTEWDMGFDFYAPQTFVDDKGRTILIGWAGVPDAGFEEPTVERGWVHLLTVPRELTERNGKIYQWPVAELDQMRGEKRNVPEGVWTANPGGRFDWIIQNSKRADFEVWISEELKIAYSGGHVTMEFTGDMGAGRTVRKAECHNLNQMRILADSSILEVYINGGELVMTTRIFPKDMDYKVMLVVNCLVPDTINNSLWYLTP</sequence>
<comment type="pathway">
    <text evidence="1 9">Glycan biosynthesis; sucrose metabolism.</text>
</comment>
<feature type="domain" description="Glycosyl hydrolase family 32 N-terminal" evidence="10">
    <location>
        <begin position="34"/>
        <end position="344"/>
    </location>
</feature>
<dbReference type="PANTHER" id="PTHR43101">
    <property type="entry name" value="BETA-FRUCTOSIDASE"/>
    <property type="match status" value="1"/>
</dbReference>
<evidence type="ECO:0000313" key="13">
    <source>
        <dbReference type="Proteomes" id="UP000199315"/>
    </source>
</evidence>
<dbReference type="STRING" id="1619234.SAMN05421730_102246"/>
<feature type="domain" description="Glycosyl hydrolase family 32 C-terminal" evidence="11">
    <location>
        <begin position="423"/>
        <end position="458"/>
    </location>
</feature>
<dbReference type="Gene3D" id="2.115.10.20">
    <property type="entry name" value="Glycosyl hydrolase domain, family 43"/>
    <property type="match status" value="1"/>
</dbReference>
<dbReference type="SUPFAM" id="SSF75005">
    <property type="entry name" value="Arabinanase/levansucrase/invertase"/>
    <property type="match status" value="1"/>
</dbReference>
<evidence type="ECO:0000313" key="12">
    <source>
        <dbReference type="EMBL" id="SCP98570.1"/>
    </source>
</evidence>
<dbReference type="Pfam" id="PF00251">
    <property type="entry name" value="Glyco_hydro_32N"/>
    <property type="match status" value="1"/>
</dbReference>
<comment type="similarity">
    <text evidence="2 8">Belongs to the glycosyl hydrolase 32 family.</text>
</comment>
<dbReference type="Gene3D" id="2.60.120.560">
    <property type="entry name" value="Exo-inulinase, domain 1"/>
    <property type="match status" value="1"/>
</dbReference>
<evidence type="ECO:0000256" key="7">
    <source>
        <dbReference type="ARBA" id="ARBA00033367"/>
    </source>
</evidence>
<keyword evidence="6 8" id="KW-0326">Glycosidase</keyword>
<evidence type="ECO:0000256" key="8">
    <source>
        <dbReference type="RuleBase" id="RU362110"/>
    </source>
</evidence>
<dbReference type="SMART" id="SM00640">
    <property type="entry name" value="Glyco_32"/>
    <property type="match status" value="1"/>
</dbReference>
<evidence type="ECO:0000256" key="3">
    <source>
        <dbReference type="ARBA" id="ARBA00012758"/>
    </source>
</evidence>
<dbReference type="GO" id="GO:0005737">
    <property type="term" value="C:cytoplasm"/>
    <property type="evidence" value="ECO:0007669"/>
    <property type="project" value="UniProtKB-SubCell"/>
</dbReference>
<dbReference type="AlphaFoldDB" id="A0A1D3TWG0"/>
<comment type="subcellular location">
    <subcellularLocation>
        <location evidence="9">Cytoplasm</location>
    </subcellularLocation>
</comment>
<dbReference type="InterPro" id="IPR018053">
    <property type="entry name" value="Glyco_hydro_32_AS"/>
</dbReference>
<dbReference type="InterPro" id="IPR013320">
    <property type="entry name" value="ConA-like_dom_sf"/>
</dbReference>
<dbReference type="PROSITE" id="PS00609">
    <property type="entry name" value="GLYCOSYL_HYDROL_F32"/>
    <property type="match status" value="1"/>
</dbReference>
<keyword evidence="9" id="KW-0963">Cytoplasm</keyword>
<evidence type="ECO:0000256" key="1">
    <source>
        <dbReference type="ARBA" id="ARBA00004914"/>
    </source>
</evidence>
<dbReference type="Proteomes" id="UP000199315">
    <property type="component" value="Unassembled WGS sequence"/>
</dbReference>
<dbReference type="InterPro" id="IPR001362">
    <property type="entry name" value="Glyco_hydro_32"/>
</dbReference>
<comment type="function">
    <text evidence="9">Enables the bacterium to metabolize sucrose as a sole carbon source.</text>
</comment>
<dbReference type="Pfam" id="PF08244">
    <property type="entry name" value="Glyco_hydro_32C"/>
    <property type="match status" value="1"/>
</dbReference>
<dbReference type="EMBL" id="FMKA01000022">
    <property type="protein sequence ID" value="SCP98570.1"/>
    <property type="molecule type" value="Genomic_DNA"/>
</dbReference>
<evidence type="ECO:0000256" key="4">
    <source>
        <dbReference type="ARBA" id="ARBA00019623"/>
    </source>
</evidence>
<dbReference type="OrthoDB" id="9759709at2"/>
<evidence type="ECO:0000256" key="2">
    <source>
        <dbReference type="ARBA" id="ARBA00009902"/>
    </source>
</evidence>
<evidence type="ECO:0000256" key="6">
    <source>
        <dbReference type="ARBA" id="ARBA00023295"/>
    </source>
</evidence>
<dbReference type="SUPFAM" id="SSF49899">
    <property type="entry name" value="Concanavalin A-like lectins/glucanases"/>
    <property type="match status" value="1"/>
</dbReference>
<comment type="catalytic activity">
    <reaction evidence="8">
        <text>Hydrolysis of terminal non-reducing beta-D-fructofuranoside residues in beta-D-fructofuranosides.</text>
        <dbReference type="EC" id="3.2.1.26"/>
    </reaction>
</comment>
<evidence type="ECO:0000259" key="11">
    <source>
        <dbReference type="Pfam" id="PF08244"/>
    </source>
</evidence>
<dbReference type="InterPro" id="IPR013189">
    <property type="entry name" value="Glyco_hydro_32_C"/>
</dbReference>
<dbReference type="InterPro" id="IPR051214">
    <property type="entry name" value="GH32_Enzymes"/>
</dbReference>
<dbReference type="InterPro" id="IPR006232">
    <property type="entry name" value="Suc6P_hydrolase"/>
</dbReference>
<keyword evidence="9" id="KW-0119">Carbohydrate metabolism</keyword>
<gene>
    <name evidence="12" type="ORF">SAMN05421730_102246</name>
</gene>
<evidence type="ECO:0000259" key="10">
    <source>
        <dbReference type="Pfam" id="PF00251"/>
    </source>
</evidence>
<accession>A0A1D3TWG0</accession>
<dbReference type="NCBIfam" id="TIGR01322">
    <property type="entry name" value="scrB_fam"/>
    <property type="match status" value="1"/>
</dbReference>
<name>A0A1D3TWG0_9FIRM</name>
<dbReference type="GO" id="GO:0005985">
    <property type="term" value="P:sucrose metabolic process"/>
    <property type="evidence" value="ECO:0007669"/>
    <property type="project" value="UniProtKB-UniPathway"/>
</dbReference>
<dbReference type="EC" id="3.2.1.26" evidence="3 8"/>
<evidence type="ECO:0000256" key="9">
    <source>
        <dbReference type="RuleBase" id="RU365015"/>
    </source>
</evidence>
<dbReference type="CDD" id="cd18623">
    <property type="entry name" value="GH32_ScrB-like"/>
    <property type="match status" value="1"/>
</dbReference>
<dbReference type="InterPro" id="IPR023296">
    <property type="entry name" value="Glyco_hydro_beta-prop_sf"/>
</dbReference>
<keyword evidence="5 8" id="KW-0378">Hydrolase</keyword>
<proteinExistence type="inferred from homology"/>
<protein>
    <recommendedName>
        <fullName evidence="4 8">Sucrose-6-phosphate hydrolase</fullName>
        <ecNumber evidence="3 8">3.2.1.26</ecNumber>
    </recommendedName>
    <alternativeName>
        <fullName evidence="7 9">Invertase</fullName>
    </alternativeName>
</protein>
<keyword evidence="13" id="KW-1185">Reference proteome</keyword>
<dbReference type="GO" id="GO:0004564">
    <property type="term" value="F:beta-fructofuranosidase activity"/>
    <property type="evidence" value="ECO:0007669"/>
    <property type="project" value="UniProtKB-EC"/>
</dbReference>
<dbReference type="InterPro" id="IPR013148">
    <property type="entry name" value="Glyco_hydro_32_N"/>
</dbReference>
<dbReference type="PANTHER" id="PTHR43101:SF1">
    <property type="entry name" value="BETA-FRUCTOSIDASE"/>
    <property type="match status" value="1"/>
</dbReference>
<reference evidence="12 13" key="1">
    <citation type="submission" date="2016-09" db="EMBL/GenBank/DDBJ databases">
        <authorList>
            <person name="Capua I."/>
            <person name="De Benedictis P."/>
            <person name="Joannis T."/>
            <person name="Lombin L.H."/>
            <person name="Cattoli G."/>
        </authorList>
    </citation>
    <scope>NUCLEOTIDE SEQUENCE [LARGE SCALE GENOMIC DNA]</scope>
    <source>
        <strain evidence="12 13">GluBS11</strain>
    </source>
</reference>